<dbReference type="Proteomes" id="UP000030765">
    <property type="component" value="Unassembled WGS sequence"/>
</dbReference>
<name>A0A084WBK6_ANOSI</name>
<feature type="transmembrane region" description="Helical" evidence="1">
    <location>
        <begin position="271"/>
        <end position="294"/>
    </location>
</feature>
<dbReference type="GO" id="GO:0005524">
    <property type="term" value="F:ATP binding"/>
    <property type="evidence" value="ECO:0007669"/>
    <property type="project" value="UniProtKB-KW"/>
</dbReference>
<dbReference type="VEuPathDB" id="VectorBase:ASIC015569"/>
<evidence type="ECO:0000256" key="2">
    <source>
        <dbReference type="SAM" id="SignalP"/>
    </source>
</evidence>
<protein>
    <submittedName>
        <fullName evidence="3 4">ABC transporter ATP-binding protein</fullName>
    </submittedName>
</protein>
<feature type="chain" id="PRO_5010759979" evidence="2">
    <location>
        <begin position="25"/>
        <end position="302"/>
    </location>
</feature>
<sequence length="302" mass="34434">MAFTAIATVTRVLSMFVLFSCCQGLCEVEDYPQQKATDSICRNQTDSVELYPIAFHPPPLSGVDEHYLFRTGGIAYGCLKFVMHCGTPNFELRCQSVSAIYNTQPPLIPYGALDITFTAMSTPTYSVERNESCENNLSNRFYIIGHVSRFVFIRFCVNVVSTKTTISGYWLFVSYDNTQQDNEQIVHDIAKKYTSIKMPNIAGTPLQSWWIPKKRCNCELYRETLQRITECNPAMFEKSKTLLQKMLENNESDRLLKYKLLLGIFPIIEPWYIMLPVQLFLVATGAFSFCIVAASQNSPQVF</sequence>
<keyword evidence="3" id="KW-0547">Nucleotide-binding</keyword>
<gene>
    <name evidence="3" type="ORF">ZHAS_00015569</name>
</gene>
<dbReference type="EMBL" id="KE525331">
    <property type="protein sequence ID" value="KFB47600.1"/>
    <property type="molecule type" value="Genomic_DNA"/>
</dbReference>
<organism evidence="3">
    <name type="scientific">Anopheles sinensis</name>
    <name type="common">Mosquito</name>
    <dbReference type="NCBI Taxonomy" id="74873"/>
    <lineage>
        <taxon>Eukaryota</taxon>
        <taxon>Metazoa</taxon>
        <taxon>Ecdysozoa</taxon>
        <taxon>Arthropoda</taxon>
        <taxon>Hexapoda</taxon>
        <taxon>Insecta</taxon>
        <taxon>Pterygota</taxon>
        <taxon>Neoptera</taxon>
        <taxon>Endopterygota</taxon>
        <taxon>Diptera</taxon>
        <taxon>Nematocera</taxon>
        <taxon>Culicoidea</taxon>
        <taxon>Culicidae</taxon>
        <taxon>Anophelinae</taxon>
        <taxon>Anopheles</taxon>
    </lineage>
</organism>
<reference evidence="3 5" key="1">
    <citation type="journal article" date="2014" name="BMC Genomics">
        <title>Genome sequence of Anopheles sinensis provides insight into genetics basis of mosquito competence for malaria parasites.</title>
        <authorList>
            <person name="Zhou D."/>
            <person name="Zhang D."/>
            <person name="Ding G."/>
            <person name="Shi L."/>
            <person name="Hou Q."/>
            <person name="Ye Y."/>
            <person name="Xu Y."/>
            <person name="Zhou H."/>
            <person name="Xiong C."/>
            <person name="Li S."/>
            <person name="Yu J."/>
            <person name="Hong S."/>
            <person name="Yu X."/>
            <person name="Zou P."/>
            <person name="Chen C."/>
            <person name="Chang X."/>
            <person name="Wang W."/>
            <person name="Lv Y."/>
            <person name="Sun Y."/>
            <person name="Ma L."/>
            <person name="Shen B."/>
            <person name="Zhu C."/>
        </authorList>
    </citation>
    <scope>NUCLEOTIDE SEQUENCE [LARGE SCALE GENOMIC DNA]</scope>
</reference>
<keyword evidence="3" id="KW-0067">ATP-binding</keyword>
<evidence type="ECO:0000313" key="4">
    <source>
        <dbReference type="EnsemblMetazoa" id="ASIC015569-PA"/>
    </source>
</evidence>
<keyword evidence="5" id="KW-1185">Reference proteome</keyword>
<keyword evidence="1" id="KW-1133">Transmembrane helix</keyword>
<evidence type="ECO:0000313" key="5">
    <source>
        <dbReference type="Proteomes" id="UP000030765"/>
    </source>
</evidence>
<keyword evidence="1" id="KW-0472">Membrane</keyword>
<dbReference type="EMBL" id="ATLV01022361">
    <property type="status" value="NOT_ANNOTATED_CDS"/>
    <property type="molecule type" value="Genomic_DNA"/>
</dbReference>
<evidence type="ECO:0000313" key="3">
    <source>
        <dbReference type="EMBL" id="KFB47600.1"/>
    </source>
</evidence>
<dbReference type="EnsemblMetazoa" id="ASIC015569-RA">
    <property type="protein sequence ID" value="ASIC015569-PA"/>
    <property type="gene ID" value="ASIC015569"/>
</dbReference>
<evidence type="ECO:0000256" key="1">
    <source>
        <dbReference type="SAM" id="Phobius"/>
    </source>
</evidence>
<proteinExistence type="predicted"/>
<accession>A0A084WBK6</accession>
<reference evidence="4" key="2">
    <citation type="submission" date="2020-05" db="UniProtKB">
        <authorList>
            <consortium name="EnsemblMetazoa"/>
        </authorList>
    </citation>
    <scope>IDENTIFICATION</scope>
</reference>
<keyword evidence="1" id="KW-0812">Transmembrane</keyword>
<feature type="signal peptide" evidence="2">
    <location>
        <begin position="1"/>
        <end position="24"/>
    </location>
</feature>
<keyword evidence="2" id="KW-0732">Signal</keyword>
<dbReference type="AlphaFoldDB" id="A0A084WBK6"/>